<dbReference type="Gene3D" id="3.40.50.150">
    <property type="entry name" value="Vaccinia Virus protein VP39"/>
    <property type="match status" value="1"/>
</dbReference>
<protein>
    <submittedName>
        <fullName evidence="1">Class I SAM-dependent methyltransferase</fullName>
    </submittedName>
</protein>
<dbReference type="InterPro" id="IPR029063">
    <property type="entry name" value="SAM-dependent_MTases_sf"/>
</dbReference>
<dbReference type="GO" id="GO:0008168">
    <property type="term" value="F:methyltransferase activity"/>
    <property type="evidence" value="ECO:0007669"/>
    <property type="project" value="UniProtKB-KW"/>
</dbReference>
<dbReference type="RefSeq" id="WP_130600250.1">
    <property type="nucleotide sequence ID" value="NZ_CP036200.1"/>
</dbReference>
<evidence type="ECO:0000313" key="1">
    <source>
        <dbReference type="EMBL" id="QBF83288.1"/>
    </source>
</evidence>
<dbReference type="OrthoDB" id="9791944at2"/>
<dbReference type="Pfam" id="PF13489">
    <property type="entry name" value="Methyltransf_23"/>
    <property type="match status" value="1"/>
</dbReference>
<dbReference type="PANTHER" id="PTHR43861">
    <property type="entry name" value="TRANS-ACONITATE 2-METHYLTRANSFERASE-RELATED"/>
    <property type="match status" value="1"/>
</dbReference>
<gene>
    <name evidence="1" type="ORF">EXU30_11695</name>
</gene>
<proteinExistence type="predicted"/>
<dbReference type="EMBL" id="CP036200">
    <property type="protein sequence ID" value="QBF83288.1"/>
    <property type="molecule type" value="Genomic_DNA"/>
</dbReference>
<dbReference type="Proteomes" id="UP000291106">
    <property type="component" value="Chromosome"/>
</dbReference>
<evidence type="ECO:0000313" key="2">
    <source>
        <dbReference type="Proteomes" id="UP000291106"/>
    </source>
</evidence>
<keyword evidence="1" id="KW-0489">Methyltransferase</keyword>
<dbReference type="GO" id="GO:0032259">
    <property type="term" value="P:methylation"/>
    <property type="evidence" value="ECO:0007669"/>
    <property type="project" value="UniProtKB-KW"/>
</dbReference>
<reference evidence="1 2" key="1">
    <citation type="submission" date="2019-02" db="EMBL/GenBank/DDBJ databases">
        <title>Shewanella sp. D4-2 isolated from Dokdo Island.</title>
        <authorList>
            <person name="Baek K."/>
        </authorList>
    </citation>
    <scope>NUCLEOTIDE SEQUENCE [LARGE SCALE GENOMIC DNA]</scope>
    <source>
        <strain evidence="1 2">D4-2</strain>
    </source>
</reference>
<dbReference type="KEGG" id="smai:EXU30_11695"/>
<dbReference type="PANTHER" id="PTHR43861:SF6">
    <property type="entry name" value="METHYLTRANSFERASE TYPE 11"/>
    <property type="match status" value="1"/>
</dbReference>
<sequence length="219" mass="24794">MSQCPLCLSADLQAFHQDKKRHYLQCQQCKLVTVPAEYHLCEADEKAFYDLHDNDVADEGYQRFLSRTLTPLLDKVLANESHGDASDIIGLDFGCGEGAVLSQMAAKQGVKVMNYDLYYHNDPSLLALQFDFISMTEVIEHVHDAKALITQLSAMLKAGGTLAIMTKRVLGQAEFVNWHYKNDPTHINFYSEATFEWLARELGWQLEVIGKDVVFFTKP</sequence>
<accession>A0A411PIG8</accession>
<dbReference type="AlphaFoldDB" id="A0A411PIG8"/>
<keyword evidence="1" id="KW-0808">Transferase</keyword>
<name>A0A411PIG8_9GAMM</name>
<dbReference type="SUPFAM" id="SSF53335">
    <property type="entry name" value="S-adenosyl-L-methionine-dependent methyltransferases"/>
    <property type="match status" value="1"/>
</dbReference>
<organism evidence="1 2">
    <name type="scientific">Shewanella maritima</name>
    <dbReference type="NCBI Taxonomy" id="2520507"/>
    <lineage>
        <taxon>Bacteria</taxon>
        <taxon>Pseudomonadati</taxon>
        <taxon>Pseudomonadota</taxon>
        <taxon>Gammaproteobacteria</taxon>
        <taxon>Alteromonadales</taxon>
        <taxon>Shewanellaceae</taxon>
        <taxon>Shewanella</taxon>
    </lineage>
</organism>
<keyword evidence="2" id="KW-1185">Reference proteome</keyword>